<name>A0A9P1DUI5_9DINO</name>
<dbReference type="PROSITE" id="PS00094">
    <property type="entry name" value="C5_MTASE_1"/>
    <property type="match status" value="1"/>
</dbReference>
<dbReference type="AlphaFoldDB" id="A0A9P1DUI5"/>
<evidence type="ECO:0000256" key="4">
    <source>
        <dbReference type="PROSITE-ProRule" id="PRU01016"/>
    </source>
</evidence>
<evidence type="ECO:0000256" key="2">
    <source>
        <dbReference type="ARBA" id="ARBA00022679"/>
    </source>
</evidence>
<dbReference type="Gene3D" id="3.40.50.150">
    <property type="entry name" value="Vaccinia Virus protein VP39"/>
    <property type="match status" value="1"/>
</dbReference>
<dbReference type="EMBL" id="CAMXCT020006592">
    <property type="protein sequence ID" value="CAL1169959.1"/>
    <property type="molecule type" value="Genomic_DNA"/>
</dbReference>
<dbReference type="EMBL" id="CAMXCT010006592">
    <property type="protein sequence ID" value="CAI4016584.1"/>
    <property type="molecule type" value="Genomic_DNA"/>
</dbReference>
<proteinExistence type="inferred from homology"/>
<dbReference type="PANTHER" id="PTHR46098">
    <property type="entry name" value="TRNA (CYTOSINE(38)-C(5))-METHYLTRANSFERASE"/>
    <property type="match status" value="1"/>
</dbReference>
<comment type="caution">
    <text evidence="7">The sequence shown here is derived from an EMBL/GenBank/DDBJ whole genome shotgun (WGS) entry which is preliminary data.</text>
</comment>
<dbReference type="Proteomes" id="UP001152797">
    <property type="component" value="Unassembled WGS sequence"/>
</dbReference>
<dbReference type="PANTHER" id="PTHR46098:SF1">
    <property type="entry name" value="TRNA (CYTOSINE(38)-C(5))-METHYLTRANSFERASE"/>
    <property type="match status" value="1"/>
</dbReference>
<organism evidence="7">
    <name type="scientific">Cladocopium goreaui</name>
    <dbReference type="NCBI Taxonomy" id="2562237"/>
    <lineage>
        <taxon>Eukaryota</taxon>
        <taxon>Sar</taxon>
        <taxon>Alveolata</taxon>
        <taxon>Dinophyceae</taxon>
        <taxon>Suessiales</taxon>
        <taxon>Symbiodiniaceae</taxon>
        <taxon>Cladocopium</taxon>
    </lineage>
</organism>
<evidence type="ECO:0000256" key="3">
    <source>
        <dbReference type="ARBA" id="ARBA00022691"/>
    </source>
</evidence>
<feature type="active site" evidence="4">
    <location>
        <position position="83"/>
    </location>
</feature>
<keyword evidence="2 4" id="KW-0808">Transferase</keyword>
<comment type="catalytic activity">
    <reaction evidence="6">
        <text>a 2'-deoxycytidine in DNA + S-adenosyl-L-methionine = a 5-methyl-2'-deoxycytidine in DNA + S-adenosyl-L-homocysteine + H(+)</text>
        <dbReference type="Rhea" id="RHEA:13681"/>
        <dbReference type="Rhea" id="RHEA-COMP:11369"/>
        <dbReference type="Rhea" id="RHEA-COMP:11370"/>
        <dbReference type="ChEBI" id="CHEBI:15378"/>
        <dbReference type="ChEBI" id="CHEBI:57856"/>
        <dbReference type="ChEBI" id="CHEBI:59789"/>
        <dbReference type="ChEBI" id="CHEBI:85452"/>
        <dbReference type="ChEBI" id="CHEBI:85454"/>
        <dbReference type="EC" id="2.1.1.37"/>
    </reaction>
</comment>
<dbReference type="Gene3D" id="3.90.120.10">
    <property type="entry name" value="DNA Methylase, subunit A, domain 2"/>
    <property type="match status" value="1"/>
</dbReference>
<protein>
    <recommendedName>
        <fullName evidence="6">Cytosine-specific methyltransferase</fullName>
        <ecNumber evidence="6">2.1.1.37</ecNumber>
    </recommendedName>
</protein>
<evidence type="ECO:0000256" key="1">
    <source>
        <dbReference type="ARBA" id="ARBA00022603"/>
    </source>
</evidence>
<dbReference type="EC" id="2.1.1.37" evidence="6"/>
<dbReference type="GO" id="GO:0003886">
    <property type="term" value="F:DNA (cytosine-5-)-methyltransferase activity"/>
    <property type="evidence" value="ECO:0007669"/>
    <property type="project" value="UniProtKB-EC"/>
</dbReference>
<dbReference type="PROSITE" id="PS00095">
    <property type="entry name" value="C5_MTASE_2"/>
    <property type="match status" value="1"/>
</dbReference>
<dbReference type="InterPro" id="IPR029063">
    <property type="entry name" value="SAM-dependent_MTases_sf"/>
</dbReference>
<dbReference type="GO" id="GO:0032259">
    <property type="term" value="P:methylation"/>
    <property type="evidence" value="ECO:0007669"/>
    <property type="project" value="UniProtKB-KW"/>
</dbReference>
<reference evidence="8" key="2">
    <citation type="submission" date="2024-04" db="EMBL/GenBank/DDBJ databases">
        <authorList>
            <person name="Chen Y."/>
            <person name="Shah S."/>
            <person name="Dougan E. K."/>
            <person name="Thang M."/>
            <person name="Chan C."/>
        </authorList>
    </citation>
    <scope>NUCLEOTIDE SEQUENCE [LARGE SCALE GENOMIC DNA]</scope>
</reference>
<dbReference type="SUPFAM" id="SSF53335">
    <property type="entry name" value="S-adenosyl-L-methionine-dependent methyltransferases"/>
    <property type="match status" value="1"/>
</dbReference>
<dbReference type="Pfam" id="PF00145">
    <property type="entry name" value="DNA_methylase"/>
    <property type="match status" value="1"/>
</dbReference>
<dbReference type="InterPro" id="IPR031303">
    <property type="entry name" value="C5_meth_CS"/>
</dbReference>
<dbReference type="NCBIfam" id="TIGR00675">
    <property type="entry name" value="dcm"/>
    <property type="match status" value="1"/>
</dbReference>
<comment type="similarity">
    <text evidence="4 5">Belongs to the class I-like SAM-binding methyltransferase superfamily. C5-methyltransferase family.</text>
</comment>
<keyword evidence="9" id="KW-1185">Reference proteome</keyword>
<sequence length="333" mass="37756">MVKRHRSDPLTFGSACPGLCSELFAASLMGLEVRPVFACDCDRHATTLCHHLWSHDMYFDNVFDVNFVKNAPTVDFFLAGFPCQPFSVQGCHLGTADPSNGTVIYKLLEYISKKTPRTFVLENVKGLVNQHPETLFEIMKYLRGLKIMGRPVYTVLWACLNAKNFGLPQNRERVLVVGLMNEFKIAEFVWPVQMQPLKTFIDMKDMGNSSNLRNLNRTELGNLFESYKKIKDRGGCPSKDHYILNVGGTSPHYNLDYSPCLTRSRCGSQGYWLSWLKRKMKVKEMWALQGLPKRSFPKGVLMDNQLGQIIGNAIPVTLLAKVMSSLFEACPLR</sequence>
<dbReference type="OrthoDB" id="406397at2759"/>
<dbReference type="InterPro" id="IPR050750">
    <property type="entry name" value="C5-MTase"/>
</dbReference>
<evidence type="ECO:0000256" key="6">
    <source>
        <dbReference type="RuleBase" id="RU000417"/>
    </source>
</evidence>
<accession>A0A9P1DUI5</accession>
<dbReference type="InterPro" id="IPR018117">
    <property type="entry name" value="C5_DNA_meth_AS"/>
</dbReference>
<evidence type="ECO:0000313" key="8">
    <source>
        <dbReference type="EMBL" id="CAL1169959.1"/>
    </source>
</evidence>
<gene>
    <name evidence="7" type="ORF">C1SCF055_LOCUS41313</name>
</gene>
<evidence type="ECO:0000313" key="7">
    <source>
        <dbReference type="EMBL" id="CAI4016584.1"/>
    </source>
</evidence>
<dbReference type="PRINTS" id="PR00105">
    <property type="entry name" value="C5METTRFRASE"/>
</dbReference>
<keyword evidence="3 4" id="KW-0949">S-adenosyl-L-methionine</keyword>
<reference evidence="7" key="1">
    <citation type="submission" date="2022-10" db="EMBL/GenBank/DDBJ databases">
        <authorList>
            <person name="Chen Y."/>
            <person name="Dougan E. K."/>
            <person name="Chan C."/>
            <person name="Rhodes N."/>
            <person name="Thang M."/>
        </authorList>
    </citation>
    <scope>NUCLEOTIDE SEQUENCE</scope>
</reference>
<dbReference type="EMBL" id="CAMXCT030006592">
    <property type="protein sequence ID" value="CAL4803896.1"/>
    <property type="molecule type" value="Genomic_DNA"/>
</dbReference>
<evidence type="ECO:0000256" key="5">
    <source>
        <dbReference type="RuleBase" id="RU000416"/>
    </source>
</evidence>
<evidence type="ECO:0000313" key="9">
    <source>
        <dbReference type="Proteomes" id="UP001152797"/>
    </source>
</evidence>
<keyword evidence="1 4" id="KW-0489">Methyltransferase</keyword>
<dbReference type="InterPro" id="IPR001525">
    <property type="entry name" value="C5_MeTfrase"/>
</dbReference>
<dbReference type="PROSITE" id="PS51679">
    <property type="entry name" value="SAM_MT_C5"/>
    <property type="match status" value="1"/>
</dbReference>